<dbReference type="Gene3D" id="3.40.50.2300">
    <property type="match status" value="2"/>
</dbReference>
<reference evidence="2 3" key="1">
    <citation type="submission" date="2020-03" db="EMBL/GenBank/DDBJ databases">
        <title>Genome mining reveals the biosynthetic pathways of PHA and ectoines of the halophilic strain Salinivibrio costicola M318 isolated from fermented shrimp paste.</title>
        <authorList>
            <person name="Doan T.V."/>
            <person name="Tran L.T."/>
            <person name="Trieu T.A."/>
            <person name="Nguyen Q.V."/>
            <person name="Quach T.N."/>
            <person name="Phi T.Q."/>
            <person name="Kumar S."/>
        </authorList>
    </citation>
    <scope>NUCLEOTIDE SEQUENCE [LARGE SCALE GENOMIC DNA]</scope>
    <source>
        <strain evidence="2 3">M318</strain>
    </source>
</reference>
<protein>
    <recommendedName>
        <fullName evidence="4">Sugar ABC transporter ATPase</fullName>
    </recommendedName>
</protein>
<dbReference type="Proteomes" id="UP000501408">
    <property type="component" value="Chromosome 1"/>
</dbReference>
<gene>
    <name evidence="2" type="ORF">HBA18_08120</name>
</gene>
<feature type="chain" id="PRO_5045776511" description="Sugar ABC transporter ATPase" evidence="1">
    <location>
        <begin position="22"/>
        <end position="326"/>
    </location>
</feature>
<keyword evidence="1" id="KW-0732">Signal</keyword>
<accession>A0ABX6K7V4</accession>
<name>A0ABX6K7V4_SALCS</name>
<dbReference type="InterPro" id="IPR007487">
    <property type="entry name" value="ABC_transpt-TYRBP-like"/>
</dbReference>
<evidence type="ECO:0000256" key="1">
    <source>
        <dbReference type="SAM" id="SignalP"/>
    </source>
</evidence>
<feature type="signal peptide" evidence="1">
    <location>
        <begin position="1"/>
        <end position="21"/>
    </location>
</feature>
<keyword evidence="3" id="KW-1185">Reference proteome</keyword>
<evidence type="ECO:0000313" key="3">
    <source>
        <dbReference type="Proteomes" id="UP000501408"/>
    </source>
</evidence>
<evidence type="ECO:0000313" key="2">
    <source>
        <dbReference type="EMBL" id="QIR06346.1"/>
    </source>
</evidence>
<dbReference type="PANTHER" id="PTHR35271:SF1">
    <property type="entry name" value="ABC TRANSPORTER, SUBSTRATE-BINDING LIPOPROTEIN"/>
    <property type="match status" value="1"/>
</dbReference>
<dbReference type="EMBL" id="CP050266">
    <property type="protein sequence ID" value="QIR06346.1"/>
    <property type="molecule type" value="Genomic_DNA"/>
</dbReference>
<dbReference type="RefSeq" id="WP_167314527.1">
    <property type="nucleotide sequence ID" value="NZ_CP050266.1"/>
</dbReference>
<evidence type="ECO:0008006" key="4">
    <source>
        <dbReference type="Google" id="ProtNLM"/>
    </source>
</evidence>
<proteinExistence type="predicted"/>
<dbReference type="PANTHER" id="PTHR35271">
    <property type="entry name" value="ABC TRANSPORTER, SUBSTRATE-BINDING LIPOPROTEIN-RELATED"/>
    <property type="match status" value="1"/>
</dbReference>
<sequence length="326" mass="36347">MHLLIKALTSLLLCATAPVWASNVMLIESYHYGYDWDKSYIAGLERTLGSDYTLSRFEMDTKRLPPSEFEKQADKAFAAYQATKPEIVVLGDDNALKYMLPRLYDEPISIVFLGINSNPRHLLAEYEGQAKVTGVLELPLFVRNMREISMLLGKKNIKVKVMFDSGVTSEIAAEYILRQYEQIRRSLGIEINIVNAVTFQGWQREIAAAKPSGFDAVIVGLYQTLVDSEGNNVDANQVLSWTNQHVEVPTFGFWDFSVGKGKTAGGVVLFGESQGQHAAELVKQINAGADASTIPIQIGRQGRAIYSASEMERWSLTPSSRWQNID</sequence>
<organism evidence="2 3">
    <name type="scientific">Salinivibrio costicola</name>
    <name type="common">Vibrio costicola</name>
    <dbReference type="NCBI Taxonomy" id="51367"/>
    <lineage>
        <taxon>Bacteria</taxon>
        <taxon>Pseudomonadati</taxon>
        <taxon>Pseudomonadota</taxon>
        <taxon>Gammaproteobacteria</taxon>
        <taxon>Vibrionales</taxon>
        <taxon>Vibrionaceae</taxon>
        <taxon>Salinivibrio</taxon>
    </lineage>
</organism>